<evidence type="ECO:0000313" key="1">
    <source>
        <dbReference type="EMBL" id="QIL50074.1"/>
    </source>
</evidence>
<evidence type="ECO:0000313" key="2">
    <source>
        <dbReference type="Proteomes" id="UP000500741"/>
    </source>
</evidence>
<sequence>MKGLIKAIDKLAEAIITAKVNSPWLNQKQAAAYLRMSINSFKDIQFKSHSLYEEGVAIERWNRNELDQEMLKR</sequence>
<gene>
    <name evidence="1" type="ORF">G7084_01305</name>
</gene>
<dbReference type="Proteomes" id="UP000500741">
    <property type="component" value="Chromosome"/>
</dbReference>
<dbReference type="KEGG" id="wco:G7084_01305"/>
<reference evidence="1 2" key="1">
    <citation type="submission" date="2020-03" db="EMBL/GenBank/DDBJ databases">
        <title>Weissella sp. nov., isolated from Cybister lewisianus.</title>
        <authorList>
            <person name="Hyun D.-W."/>
            <person name="Bae J.-W."/>
        </authorList>
    </citation>
    <scope>NUCLEOTIDE SEQUENCE [LARGE SCALE GENOMIC DNA]</scope>
    <source>
        <strain evidence="1 2">HDW19</strain>
    </source>
</reference>
<accession>A0A6G8AYE1</accession>
<dbReference type="RefSeq" id="WP_166009322.1">
    <property type="nucleotide sequence ID" value="NZ_CP049888.1"/>
</dbReference>
<dbReference type="EMBL" id="CP049888">
    <property type="protein sequence ID" value="QIL50074.1"/>
    <property type="molecule type" value="Genomic_DNA"/>
</dbReference>
<proteinExistence type="predicted"/>
<keyword evidence="2" id="KW-1185">Reference proteome</keyword>
<dbReference type="AlphaFoldDB" id="A0A6G8AYE1"/>
<protein>
    <submittedName>
        <fullName evidence="1">Uncharacterized protein</fullName>
    </submittedName>
</protein>
<organism evidence="1 2">
    <name type="scientific">Weissella coleopterorum</name>
    <dbReference type="NCBI Taxonomy" id="2714949"/>
    <lineage>
        <taxon>Bacteria</taxon>
        <taxon>Bacillati</taxon>
        <taxon>Bacillota</taxon>
        <taxon>Bacilli</taxon>
        <taxon>Lactobacillales</taxon>
        <taxon>Lactobacillaceae</taxon>
        <taxon>Weissella</taxon>
    </lineage>
</organism>
<name>A0A6G8AYE1_9LACO</name>